<sequence length="754" mass="89286">MSTQSGAYEDSWEDGLNPFDEDYVDLVRCMRNRGEHEEYTDLLDNVNTPRELLSAMESFEESSNEIPSQAATGVFAETGNRYDVHDPRLGYYDESCERRRRNDRILNRGILSIYSKRLQKQLVGRIVRNSGRAEIGTFKPSYDEVLLNAHLTEQSKRNYGFERPFPVSYQQMELCHKDAFETPIERERSLDQFFRAVERRMGILADQLCRAFENNTVNARRILHDSIEFRPGHRFREMVYKIRRALDSRGSYAIWFHETNKGTEDYPEDISRGYPPDYDFGVIPTRYRYCGKPAIEPIRIREGGGESQEPTIEFKTYKYYSEKKVYHNIEGRAYEEKKFEEPTQGHFHILHACRWYNNECRCLGRSFDVNPRKNKAIPIDPVDTEHIRNIVFYNTKWPRWPVHIKVADGPEFEYVYRTESVCKESIQPKRHSQQLEESNDQDESGPSGQQSSRLPTKRDNRCADVPHGRSSRNGNPVEKFVEQFKLRPTWPLEHILDTKDWLESEWGTYIASDKQIQRTFQILMKITMNMTYSDLKMLYQNEHTMPIWGAISSNDLLNTYYTIEESQQIVEELLDFQMHNDQLEYFDSIEDAKKRFITDLYEILEKKHQKTNTFQIVSPPSAGKNFFIETVLAFYWNTGVIQNFNRYNNFPLMEAVNRRVNYWDEPNFEPDATETLKKLFAGTALKATVKFQKEANVQKTPVIITANYDKFTKEVWDDRIIKYYWYPCPKLKEYNKRLHPFAWVYLVDKYVTDL</sequence>
<dbReference type="Pfam" id="PF01057">
    <property type="entry name" value="Parvo_NS1"/>
    <property type="match status" value="1"/>
</dbReference>
<feature type="compositionally biased region" description="Polar residues" evidence="6">
    <location>
        <begin position="444"/>
        <end position="454"/>
    </location>
</feature>
<dbReference type="Gene3D" id="3.40.50.300">
    <property type="entry name" value="P-loop containing nucleotide triphosphate hydrolases"/>
    <property type="match status" value="1"/>
</dbReference>
<dbReference type="InterPro" id="IPR001257">
    <property type="entry name" value="Parvovirus_NS1_helicase"/>
</dbReference>
<feature type="domain" description="Parvovirus non-structural protein 1 helicase" evidence="7">
    <location>
        <begin position="600"/>
        <end position="709"/>
    </location>
</feature>
<dbReference type="GeneID" id="929648"/>
<evidence type="ECO:0000256" key="6">
    <source>
        <dbReference type="SAM" id="MobiDB-lite"/>
    </source>
</evidence>
<protein>
    <submittedName>
        <fullName evidence="8">Helicase NS1</fullName>
    </submittedName>
</protein>
<reference evidence="8 9" key="1">
    <citation type="submission" date="2001-04" db="EMBL/GenBank/DDBJ databases">
        <title>Genome organization of densovirus from Bombyx mori (BmDNV-1) and enzyme activity of its capsid.</title>
        <authorList>
            <person name="Tijssen P."/>
            <person name="Li Y."/>
            <person name="Bando H."/>
            <person name="Dubuc R."/>
            <person name="Fediere G."/>
            <person name="Szelei J."/>
        </authorList>
    </citation>
    <scope>NUCLEOTIDE SEQUENCE [LARGE SCALE GENOMIC DNA]</scope>
</reference>
<keyword evidence="2" id="KW-1048">Host nucleus</keyword>
<feature type="compositionally biased region" description="Basic and acidic residues" evidence="6">
    <location>
        <begin position="456"/>
        <end position="467"/>
    </location>
</feature>
<keyword evidence="3" id="KW-0235">DNA replication</keyword>
<dbReference type="EMBL" id="AY033435">
    <property type="protein sequence ID" value="AAK55488.1"/>
    <property type="molecule type" value="Genomic_DNA"/>
</dbReference>
<dbReference type="Proteomes" id="UP000154320">
    <property type="component" value="Segment"/>
</dbReference>
<evidence type="ECO:0000259" key="7">
    <source>
        <dbReference type="Pfam" id="PF01057"/>
    </source>
</evidence>
<keyword evidence="4" id="KW-0547">Nucleotide-binding</keyword>
<dbReference type="GO" id="GO:0006260">
    <property type="term" value="P:DNA replication"/>
    <property type="evidence" value="ECO:0007669"/>
    <property type="project" value="UniProtKB-KW"/>
</dbReference>
<keyword evidence="5" id="KW-0067">ATP-binding</keyword>
<keyword evidence="8" id="KW-0347">Helicase</keyword>
<dbReference type="GO" id="GO:0042025">
    <property type="term" value="C:host cell nucleus"/>
    <property type="evidence" value="ECO:0007669"/>
    <property type="project" value="UniProtKB-SubCell"/>
</dbReference>
<evidence type="ECO:0000256" key="1">
    <source>
        <dbReference type="ARBA" id="ARBA00004147"/>
    </source>
</evidence>
<dbReference type="GO" id="GO:0019079">
    <property type="term" value="P:viral genome replication"/>
    <property type="evidence" value="ECO:0007669"/>
    <property type="project" value="InterPro"/>
</dbReference>
<evidence type="ECO:0000256" key="5">
    <source>
        <dbReference type="ARBA" id="ARBA00022840"/>
    </source>
</evidence>
<organism evidence="8 9">
    <name type="scientific">Bombyx mori densovirus 1</name>
    <dbReference type="NCBI Taxonomy" id="46253"/>
    <lineage>
        <taxon>Viruses</taxon>
        <taxon>Monodnaviria</taxon>
        <taxon>Shotokuvirae</taxon>
        <taxon>Cossaviricota</taxon>
        <taxon>Quintoviricetes</taxon>
        <taxon>Piccovirales</taxon>
        <taxon>Parvoviridae</taxon>
        <taxon>Densovirinae</taxon>
        <taxon>Iteradensovirus</taxon>
        <taxon>Iteradensovirus lepidopteran1</taxon>
    </lineage>
</organism>
<feature type="region of interest" description="Disordered" evidence="6">
    <location>
        <begin position="426"/>
        <end position="476"/>
    </location>
</feature>
<evidence type="ECO:0000256" key="2">
    <source>
        <dbReference type="ARBA" id="ARBA00022562"/>
    </source>
</evidence>
<name>Q8V0M7_9VIRU</name>
<evidence type="ECO:0000313" key="8">
    <source>
        <dbReference type="EMBL" id="AAK55488.1"/>
    </source>
</evidence>
<dbReference type="RefSeq" id="NP_542609.1">
    <property type="nucleotide sequence ID" value="NC_003346.1"/>
</dbReference>
<proteinExistence type="predicted"/>
<dbReference type="GO" id="GO:0004386">
    <property type="term" value="F:helicase activity"/>
    <property type="evidence" value="ECO:0007669"/>
    <property type="project" value="UniProtKB-KW"/>
</dbReference>
<keyword evidence="9" id="KW-1185">Reference proteome</keyword>
<dbReference type="OrthoDB" id="505at10239"/>
<dbReference type="SUPFAM" id="SSF52540">
    <property type="entry name" value="P-loop containing nucleoside triphosphate hydrolases"/>
    <property type="match status" value="1"/>
</dbReference>
<keyword evidence="8" id="KW-0378">Hydrolase</keyword>
<comment type="subcellular location">
    <subcellularLocation>
        <location evidence="1">Host nucleus</location>
    </subcellularLocation>
</comment>
<evidence type="ECO:0000313" key="9">
    <source>
        <dbReference type="Proteomes" id="UP000154320"/>
    </source>
</evidence>
<accession>Q8V0M7</accession>
<dbReference type="KEGG" id="vg:929648"/>
<evidence type="ECO:0000256" key="4">
    <source>
        <dbReference type="ARBA" id="ARBA00022741"/>
    </source>
</evidence>
<dbReference type="InterPro" id="IPR027417">
    <property type="entry name" value="P-loop_NTPase"/>
</dbReference>
<evidence type="ECO:0000256" key="3">
    <source>
        <dbReference type="ARBA" id="ARBA00022705"/>
    </source>
</evidence>
<dbReference type="GO" id="GO:0005524">
    <property type="term" value="F:ATP binding"/>
    <property type="evidence" value="ECO:0007669"/>
    <property type="project" value="UniProtKB-KW"/>
</dbReference>